<keyword evidence="6" id="KW-0436">Ligase</keyword>
<sequence length="1944" mass="206536">MTDIKTLQTFTEVLPWRAQTCPDDLAYAFYSEDLSQRQDLSYRELHQRALALAGRLAREHAPGERVLMLFAPGLSFALGFWACLYAGLLPMPVYPPNRQQRAERLLAIARDAQASGVLTTAALAPKCQVWLDTALAQHDFALTVVDEDIAEVDPAPPSPSGAPGAIRALPHRARPEDPVFIQYTSGSTGAPKGVVVTQRSLVHNQHSITEGFALSRASIGVSWLPMYHDMGLVGGLLNPVFTGYPVHLMEPMAFMRRPATWLDLLSATRATVSGAPDFAYALCVRKLSEADCAGLDLSAWTLAFSGAEPVRARTLAAFADRFSPVGFRAQAFCPCYGMAEATLFISARRGGVALPVASDTHAPAPSAPLGAAQLASAEVGSDVRPDGAASARAWVSCGQPVQGTQLITVDPDTLRPVPEGQVGEIWVRGDSVAAGYWAQPEASQAAFAAHTADGQGPFLRTGDLGLLAHGELCVTGRLKDLIILRGRNCYPHDIEDLVQACDHALTPQRVAAFSAELDGEEKLVVVAELTRQALRQCQSENGVALADAVVARMQAALGEALGLSLAQVLLLKPGHLPLTSSGKVRRSTCRQAWLDQQLAPVHQWPAAAAAPGHRLRWPDPPEASPGAAPAPAAAVPALDGAGPPQPGAVPRHAPDSAQRAQALIDWLRGFASRHLNSALMDERRSLSPHVVLALGNQGILGMSIPTEWGGLGLRDEDSLRVIQQLGAIDLSLAAFVGVHLALGAGPLLSHGSPAQKAQWLPALASGRQLAAFALTEPGAGSNPRQLQALARPTALGWSLTGEKCWIGNAAWSQVITVFAQTEAGPGAPLGMSAFLVSADNPGLHMGPEALTMGMRGMVQNALSLRQAPLADDALLGIAGRGFEVAQAAMCTGRLGIAAMSVGALQRCAQLLLRYASARTVNTGRLLDNPVTRERLHWITQAATAVSAWVQALAQARDQGQDWPDEAYAVAKIAGPECLGQAVDWLMQGLGGRGYIESNGVPQLLRDARLLRIFEGPTETLQMHLGLSLMHQAEGLLKLFEQSLQAPLAAQRLRSLRDRGQAWLDAAEPAAGGRAVSTRSLAWHLGRIVVWLALGAVLEGPRGQLAGAPARSAQAWARREEDRLTGALDDALRHTREAGAAGLEAQIEAFAEAIGDVHPRLPGEDHGRDPLLFPGDAVAPSAPSTLWAAQAPGLGPEAAASPAPPPAAEPGGDAQAQALCDWLCAWLARELKVPLERVDPQQSLMASGLDSLSATECALALEAHLGRPVSMDLFWEAGSVAALAQCLCQDPLAKTGPEAGAEVVVPTSAPVAPPSSDLATAGLLARAEASETPATPGRWGPMAAGPSLSVFFFGGEQGRLDADQAYALIIDCARLADEAGFEAIWTPERHFHAFGGHFPNPSVLGAALARETRRIDLRAGSVVLPLHHPARVAEEWALVDRLSGGRAGVAVTPGWSPKDFLLQPQAHAARFEALPEQVDLLRRLWSGESVSFVDAHGQPVQTQTYPRPVQPELPLWLTCNRRVEGFAQAGALGARVLTALLSQTLEELAQKIGVYREALQAHGHAPQRGRVTLMLHTYVADDLAQAREDVRQPLTDYLRSSVDLWQQGSTDLASLSEAAREQLLSFAFERYLQHSALIGPPDHCQRLIDRVHAAGVDEIACLLDFGLGPVQIKASLQRLAGLQRAVPLGQPAPAPAAAPLKAALVPGWGRVLHQPPQSRGRLICFPAAGEDASMFEAWRAAGDLPFEILALQWPDHLDELEALMAELMPRLQPLCQGPYAFYGHSLGAWVAFEAARRLADQGRPPVRLFAAAQHAPHGPCPHPAPEALHTPAGRAWAEALLRGPGGEAAHLSEAAWQRVLTRVTPGLRLQTQRAALSPAAVQPWPITALHGAHDRLLTPAAVQAWCDWGSAGSTFTVVDGAHLFLRTQARSVLDAVGRQLTQDLA</sequence>
<dbReference type="Gene3D" id="1.20.140.10">
    <property type="entry name" value="Butyryl-CoA Dehydrogenase, subunit A, domain 3"/>
    <property type="match status" value="1"/>
</dbReference>
<name>A0ABT5MHU2_9BURK</name>
<dbReference type="Gene3D" id="1.10.1200.10">
    <property type="entry name" value="ACP-like"/>
    <property type="match status" value="1"/>
</dbReference>
<keyword evidence="10" id="KW-1133">Transmembrane helix</keyword>
<dbReference type="SMART" id="SM00823">
    <property type="entry name" value="PKS_PP"/>
    <property type="match status" value="1"/>
</dbReference>
<keyword evidence="10" id="KW-0812">Transmembrane</keyword>
<dbReference type="InterPro" id="IPR036661">
    <property type="entry name" value="Luciferase-like_sf"/>
</dbReference>
<dbReference type="SUPFAM" id="SSF53474">
    <property type="entry name" value="alpha/beta-Hydrolases"/>
    <property type="match status" value="1"/>
</dbReference>
<keyword evidence="5" id="KW-0597">Phosphoprotein</keyword>
<dbReference type="Gene3D" id="3.30.300.30">
    <property type="match status" value="1"/>
</dbReference>
<dbReference type="InterPro" id="IPR024011">
    <property type="entry name" value="Biosynth_lucif-like_mOase_dom"/>
</dbReference>
<dbReference type="InterPro" id="IPR013786">
    <property type="entry name" value="AcylCoA_DH/ox_N"/>
</dbReference>
<dbReference type="CDD" id="cd00567">
    <property type="entry name" value="ACAD"/>
    <property type="match status" value="1"/>
</dbReference>
<evidence type="ECO:0000313" key="13">
    <source>
        <dbReference type="Proteomes" id="UP001528672"/>
    </source>
</evidence>
<dbReference type="InterPro" id="IPR006091">
    <property type="entry name" value="Acyl-CoA_Oxase/DH_mid-dom"/>
</dbReference>
<dbReference type="InterPro" id="IPR009100">
    <property type="entry name" value="AcylCoA_DH/oxidase_NM_dom_sf"/>
</dbReference>
<dbReference type="SUPFAM" id="SSF47336">
    <property type="entry name" value="ACP-like"/>
    <property type="match status" value="1"/>
</dbReference>
<dbReference type="PROSITE" id="PS00455">
    <property type="entry name" value="AMP_BINDING"/>
    <property type="match status" value="1"/>
</dbReference>
<dbReference type="Pfam" id="PF00550">
    <property type="entry name" value="PP-binding"/>
    <property type="match status" value="1"/>
</dbReference>
<keyword evidence="10" id="KW-0472">Membrane</keyword>
<evidence type="ECO:0000256" key="2">
    <source>
        <dbReference type="ARBA" id="ARBA00006432"/>
    </source>
</evidence>
<dbReference type="PROSITE" id="PS50075">
    <property type="entry name" value="CARRIER"/>
    <property type="match status" value="1"/>
</dbReference>
<organism evidence="12 13">
    <name type="scientific">Curvibacter microcysteis</name>
    <dbReference type="NCBI Taxonomy" id="3026419"/>
    <lineage>
        <taxon>Bacteria</taxon>
        <taxon>Pseudomonadati</taxon>
        <taxon>Pseudomonadota</taxon>
        <taxon>Betaproteobacteria</taxon>
        <taxon>Burkholderiales</taxon>
        <taxon>Comamonadaceae</taxon>
        <taxon>Curvibacter</taxon>
    </lineage>
</organism>
<accession>A0ABT5MHU2</accession>
<proteinExistence type="inferred from homology"/>
<dbReference type="SUPFAM" id="SSF47203">
    <property type="entry name" value="Acyl-CoA dehydrogenase C-terminal domain-like"/>
    <property type="match status" value="1"/>
</dbReference>
<dbReference type="Gene3D" id="3.20.20.30">
    <property type="entry name" value="Luciferase-like domain"/>
    <property type="match status" value="1"/>
</dbReference>
<dbReference type="InterPro" id="IPR020806">
    <property type="entry name" value="PKS_PP-bd"/>
</dbReference>
<dbReference type="Gene3D" id="3.40.50.12780">
    <property type="entry name" value="N-terminal domain of ligase-like"/>
    <property type="match status" value="1"/>
</dbReference>
<evidence type="ECO:0000256" key="3">
    <source>
        <dbReference type="ARBA" id="ARBA00009347"/>
    </source>
</evidence>
<evidence type="ECO:0000256" key="4">
    <source>
        <dbReference type="ARBA" id="ARBA00022450"/>
    </source>
</evidence>
<keyword evidence="8" id="KW-0274">FAD</keyword>
<dbReference type="InterPro" id="IPR011251">
    <property type="entry name" value="Luciferase-like_dom"/>
</dbReference>
<comment type="similarity">
    <text evidence="2">Belongs to the ATP-dependent AMP-binding enzyme family.</text>
</comment>
<dbReference type="InterPro" id="IPR036250">
    <property type="entry name" value="AcylCo_DH-like_C"/>
</dbReference>
<dbReference type="InterPro" id="IPR020845">
    <property type="entry name" value="AMP-binding_CS"/>
</dbReference>
<dbReference type="PANTHER" id="PTHR22754:SF32">
    <property type="entry name" value="DISCO-INTERACTING PROTEIN 2"/>
    <property type="match status" value="1"/>
</dbReference>
<evidence type="ECO:0000313" key="12">
    <source>
        <dbReference type="EMBL" id="MDD0814755.1"/>
    </source>
</evidence>
<reference evidence="12 13" key="1">
    <citation type="submission" date="2023-02" db="EMBL/GenBank/DDBJ databases">
        <title>Bacterial whole genome sequence for Curvibacter sp. HBC28.</title>
        <authorList>
            <person name="Le V."/>
            <person name="Ko S.-R."/>
            <person name="Ahn C.-Y."/>
            <person name="Oh H.-M."/>
        </authorList>
    </citation>
    <scope>NUCLEOTIDE SEQUENCE [LARGE SCALE GENOMIC DNA]</scope>
    <source>
        <strain evidence="12 13">HBC28</strain>
    </source>
</reference>
<feature type="transmembrane region" description="Helical" evidence="10">
    <location>
        <begin position="66"/>
        <end position="88"/>
    </location>
</feature>
<keyword evidence="7" id="KW-0285">Flavoprotein</keyword>
<dbReference type="Pfam" id="PF02771">
    <property type="entry name" value="Acyl-CoA_dh_N"/>
    <property type="match status" value="1"/>
</dbReference>
<dbReference type="SUPFAM" id="SSF56801">
    <property type="entry name" value="Acetyl-CoA synthetase-like"/>
    <property type="match status" value="1"/>
</dbReference>
<dbReference type="InterPro" id="IPR040097">
    <property type="entry name" value="FAAL/FAAC"/>
</dbReference>
<feature type="compositionally biased region" description="Low complexity" evidence="9">
    <location>
        <begin position="624"/>
        <end position="642"/>
    </location>
</feature>
<evidence type="ECO:0000256" key="7">
    <source>
        <dbReference type="ARBA" id="ARBA00022630"/>
    </source>
</evidence>
<feature type="region of interest" description="Disordered" evidence="9">
    <location>
        <begin position="1193"/>
        <end position="1213"/>
    </location>
</feature>
<dbReference type="Gene3D" id="1.10.540.10">
    <property type="entry name" value="Acyl-CoA dehydrogenase/oxidase, N-terminal domain"/>
    <property type="match status" value="1"/>
</dbReference>
<protein>
    <submittedName>
        <fullName evidence="12">LLM class flavin-dependent oxidoreductase</fullName>
    </submittedName>
</protein>
<dbReference type="EMBL" id="JAQSIO010000003">
    <property type="protein sequence ID" value="MDD0814755.1"/>
    <property type="molecule type" value="Genomic_DNA"/>
</dbReference>
<dbReference type="Pfam" id="PF00501">
    <property type="entry name" value="AMP-binding"/>
    <property type="match status" value="1"/>
</dbReference>
<comment type="similarity">
    <text evidence="3">Belongs to the acyl-CoA dehydrogenase family.</text>
</comment>
<dbReference type="InterPro" id="IPR037069">
    <property type="entry name" value="AcylCoA_DH/ox_N_sf"/>
</dbReference>
<keyword evidence="13" id="KW-1185">Reference proteome</keyword>
<dbReference type="InterPro" id="IPR036736">
    <property type="entry name" value="ACP-like_sf"/>
</dbReference>
<evidence type="ECO:0000256" key="10">
    <source>
        <dbReference type="SAM" id="Phobius"/>
    </source>
</evidence>
<dbReference type="Pfam" id="PF00441">
    <property type="entry name" value="Acyl-CoA_dh_1"/>
    <property type="match status" value="1"/>
</dbReference>
<comment type="caution">
    <text evidence="12">The sequence shown here is derived from an EMBL/GenBank/DDBJ whole genome shotgun (WGS) entry which is preliminary data.</text>
</comment>
<keyword evidence="4" id="KW-0596">Phosphopantetheine</keyword>
<gene>
    <name evidence="12" type="ORF">PSQ39_08950</name>
</gene>
<dbReference type="InterPro" id="IPR046373">
    <property type="entry name" value="Acyl-CoA_Oxase/DH_mid-dom_sf"/>
</dbReference>
<dbReference type="CDD" id="cd05931">
    <property type="entry name" value="FAAL"/>
    <property type="match status" value="1"/>
</dbReference>
<dbReference type="SUPFAM" id="SSF56645">
    <property type="entry name" value="Acyl-CoA dehydrogenase NM domain-like"/>
    <property type="match status" value="1"/>
</dbReference>
<evidence type="ECO:0000256" key="5">
    <source>
        <dbReference type="ARBA" id="ARBA00022553"/>
    </source>
</evidence>
<evidence type="ECO:0000259" key="11">
    <source>
        <dbReference type="PROSITE" id="PS50075"/>
    </source>
</evidence>
<dbReference type="Proteomes" id="UP001528672">
    <property type="component" value="Unassembled WGS sequence"/>
</dbReference>
<comment type="cofactor">
    <cofactor evidence="1">
        <name>FAD</name>
        <dbReference type="ChEBI" id="CHEBI:57692"/>
    </cofactor>
</comment>
<evidence type="ECO:0000256" key="6">
    <source>
        <dbReference type="ARBA" id="ARBA00022598"/>
    </source>
</evidence>
<dbReference type="Gene3D" id="2.40.110.10">
    <property type="entry name" value="Butyryl-CoA Dehydrogenase, subunit A, domain 2"/>
    <property type="match status" value="1"/>
</dbReference>
<dbReference type="Pfam" id="PF02770">
    <property type="entry name" value="Acyl-CoA_dh_M"/>
    <property type="match status" value="1"/>
</dbReference>
<dbReference type="InterPro" id="IPR042099">
    <property type="entry name" value="ANL_N_sf"/>
</dbReference>
<dbReference type="InterPro" id="IPR000873">
    <property type="entry name" value="AMP-dep_synth/lig_dom"/>
</dbReference>
<dbReference type="Pfam" id="PF00975">
    <property type="entry name" value="Thioesterase"/>
    <property type="match status" value="1"/>
</dbReference>
<dbReference type="PANTHER" id="PTHR22754">
    <property type="entry name" value="DISCO-INTERACTING PROTEIN 2 DIP2 -RELATED"/>
    <property type="match status" value="1"/>
</dbReference>
<dbReference type="InterPro" id="IPR029058">
    <property type="entry name" value="AB_hydrolase_fold"/>
</dbReference>
<dbReference type="Gene3D" id="3.40.50.1820">
    <property type="entry name" value="alpha/beta hydrolase"/>
    <property type="match status" value="1"/>
</dbReference>
<dbReference type="Pfam" id="PF00296">
    <property type="entry name" value="Bac_luciferase"/>
    <property type="match status" value="1"/>
</dbReference>
<dbReference type="SUPFAM" id="SSF51679">
    <property type="entry name" value="Bacterial luciferase-like"/>
    <property type="match status" value="1"/>
</dbReference>
<dbReference type="RefSeq" id="WP_273926427.1">
    <property type="nucleotide sequence ID" value="NZ_JAQSIO010000003.1"/>
</dbReference>
<evidence type="ECO:0000256" key="1">
    <source>
        <dbReference type="ARBA" id="ARBA00001974"/>
    </source>
</evidence>
<dbReference type="InterPro" id="IPR009081">
    <property type="entry name" value="PP-bd_ACP"/>
</dbReference>
<feature type="domain" description="Carrier" evidence="11">
    <location>
        <begin position="1213"/>
        <end position="1290"/>
    </location>
</feature>
<dbReference type="InterPro" id="IPR045851">
    <property type="entry name" value="AMP-bd_C_sf"/>
</dbReference>
<dbReference type="InterPro" id="IPR001031">
    <property type="entry name" value="Thioesterase"/>
</dbReference>
<evidence type="ECO:0000256" key="9">
    <source>
        <dbReference type="SAM" id="MobiDB-lite"/>
    </source>
</evidence>
<dbReference type="NCBIfam" id="TIGR04020">
    <property type="entry name" value="seco_metab_LLM"/>
    <property type="match status" value="1"/>
</dbReference>
<evidence type="ECO:0000256" key="8">
    <source>
        <dbReference type="ARBA" id="ARBA00022827"/>
    </source>
</evidence>
<dbReference type="InterPro" id="IPR009075">
    <property type="entry name" value="AcylCo_DH/oxidase_C"/>
</dbReference>
<feature type="region of interest" description="Disordered" evidence="9">
    <location>
        <begin position="609"/>
        <end position="655"/>
    </location>
</feature>